<protein>
    <submittedName>
        <fullName evidence="2">Uncharacterized protein</fullName>
    </submittedName>
</protein>
<evidence type="ECO:0000313" key="2">
    <source>
        <dbReference type="EMBL" id="KAK8959361.1"/>
    </source>
</evidence>
<keyword evidence="3" id="KW-1185">Reference proteome</keyword>
<evidence type="ECO:0000313" key="3">
    <source>
        <dbReference type="Proteomes" id="UP001412067"/>
    </source>
</evidence>
<comment type="caution">
    <text evidence="2">The sequence shown here is derived from an EMBL/GenBank/DDBJ whole genome shotgun (WGS) entry which is preliminary data.</text>
</comment>
<dbReference type="Proteomes" id="UP001412067">
    <property type="component" value="Unassembled WGS sequence"/>
</dbReference>
<name>A0ABR2M6V3_9ASPA</name>
<reference evidence="2 3" key="1">
    <citation type="journal article" date="2022" name="Nat. Plants">
        <title>Genomes of leafy and leafless Platanthera orchids illuminate the evolution of mycoheterotrophy.</title>
        <authorList>
            <person name="Li M.H."/>
            <person name="Liu K.W."/>
            <person name="Li Z."/>
            <person name="Lu H.C."/>
            <person name="Ye Q.L."/>
            <person name="Zhang D."/>
            <person name="Wang J.Y."/>
            <person name="Li Y.F."/>
            <person name="Zhong Z.M."/>
            <person name="Liu X."/>
            <person name="Yu X."/>
            <person name="Liu D.K."/>
            <person name="Tu X.D."/>
            <person name="Liu B."/>
            <person name="Hao Y."/>
            <person name="Liao X.Y."/>
            <person name="Jiang Y.T."/>
            <person name="Sun W.H."/>
            <person name="Chen J."/>
            <person name="Chen Y.Q."/>
            <person name="Ai Y."/>
            <person name="Zhai J.W."/>
            <person name="Wu S.S."/>
            <person name="Zhou Z."/>
            <person name="Hsiao Y.Y."/>
            <person name="Wu W.L."/>
            <person name="Chen Y.Y."/>
            <person name="Lin Y.F."/>
            <person name="Hsu J.L."/>
            <person name="Li C.Y."/>
            <person name="Wang Z.W."/>
            <person name="Zhao X."/>
            <person name="Zhong W.Y."/>
            <person name="Ma X.K."/>
            <person name="Ma L."/>
            <person name="Huang J."/>
            <person name="Chen G.Z."/>
            <person name="Huang M.Z."/>
            <person name="Huang L."/>
            <person name="Peng D.H."/>
            <person name="Luo Y.B."/>
            <person name="Zou S.Q."/>
            <person name="Chen S.P."/>
            <person name="Lan S."/>
            <person name="Tsai W.C."/>
            <person name="Van de Peer Y."/>
            <person name="Liu Z.J."/>
        </authorList>
    </citation>
    <scope>NUCLEOTIDE SEQUENCE [LARGE SCALE GENOMIC DNA]</scope>
    <source>
        <strain evidence="2">Lor288</strain>
    </source>
</reference>
<proteinExistence type="predicted"/>
<organism evidence="2 3">
    <name type="scientific">Platanthera guangdongensis</name>
    <dbReference type="NCBI Taxonomy" id="2320717"/>
    <lineage>
        <taxon>Eukaryota</taxon>
        <taxon>Viridiplantae</taxon>
        <taxon>Streptophyta</taxon>
        <taxon>Embryophyta</taxon>
        <taxon>Tracheophyta</taxon>
        <taxon>Spermatophyta</taxon>
        <taxon>Magnoliopsida</taxon>
        <taxon>Liliopsida</taxon>
        <taxon>Asparagales</taxon>
        <taxon>Orchidaceae</taxon>
        <taxon>Orchidoideae</taxon>
        <taxon>Orchideae</taxon>
        <taxon>Orchidinae</taxon>
        <taxon>Platanthera</taxon>
    </lineage>
</organism>
<evidence type="ECO:0000256" key="1">
    <source>
        <dbReference type="SAM" id="MobiDB-lite"/>
    </source>
</evidence>
<sequence length="125" mass="13819">MDRSGAGELHRHRICCRRRQAAASKVNVRRRRREEWIDPVPASFTGTGSAAGIAVKASASGLHDRRRRKRGEELPVERSPCAGVAASVETGALKRRPAAAVDKARSTEEVEAALLWKRQNKPDRK</sequence>
<gene>
    <name evidence="2" type="ORF">KSP40_PGU019150</name>
</gene>
<feature type="region of interest" description="Disordered" evidence="1">
    <location>
        <begin position="57"/>
        <end position="78"/>
    </location>
</feature>
<dbReference type="EMBL" id="JBBWWR010000012">
    <property type="protein sequence ID" value="KAK8959361.1"/>
    <property type="molecule type" value="Genomic_DNA"/>
</dbReference>
<accession>A0ABR2M6V3</accession>